<proteinExistence type="predicted"/>
<comment type="caution">
    <text evidence="2">The sequence shown here is derived from an EMBL/GenBank/DDBJ whole genome shotgun (WGS) entry which is preliminary data.</text>
</comment>
<keyword evidence="3" id="KW-1185">Reference proteome</keyword>
<keyword evidence="1" id="KW-0812">Transmembrane</keyword>
<feature type="transmembrane region" description="Helical" evidence="1">
    <location>
        <begin position="128"/>
        <end position="151"/>
    </location>
</feature>
<dbReference type="Proteomes" id="UP001139384">
    <property type="component" value="Unassembled WGS sequence"/>
</dbReference>
<evidence type="ECO:0008006" key="4">
    <source>
        <dbReference type="Google" id="ProtNLM"/>
    </source>
</evidence>
<feature type="transmembrane region" description="Helical" evidence="1">
    <location>
        <begin position="83"/>
        <end position="107"/>
    </location>
</feature>
<sequence length="294" mass="31534">MTGVRAPRGPRGLIWATLRVHRTALIFWGLALTAATVCLVWMYAIADDARRGNVPCAEPAHDGYPSCSSVEAITVDDTYTQGIALVTTALTYAIFPVAAWAGGALVGRELENGTARLAWTQSVTPARWLAARLAVPAVLLTAATGTVTLLGLWARQDDDPNLVGDWYYPDVFLGTGPTAVVYPLAGLALGALAGLLLRRALPAAGVGFAAALLLYNLLERNRETLWPTVTRAEAGGFELPRSAWQMGWNDSLTRATYHPRSHFWPLQYVETGIVLAIAAAATLAAFAVLRRRTP</sequence>
<feature type="transmembrane region" description="Helical" evidence="1">
    <location>
        <begin position="268"/>
        <end position="289"/>
    </location>
</feature>
<evidence type="ECO:0000256" key="1">
    <source>
        <dbReference type="SAM" id="Phobius"/>
    </source>
</evidence>
<keyword evidence="1" id="KW-0472">Membrane</keyword>
<accession>A0A9X1TNN9</accession>
<dbReference type="AlphaFoldDB" id="A0A9X1TNN9"/>
<name>A0A9X1TNN9_STRM4</name>
<protein>
    <recommendedName>
        <fullName evidence="4">ABC transporter permease</fullName>
    </recommendedName>
</protein>
<gene>
    <name evidence="2" type="ORF">L0P92_30640</name>
</gene>
<feature type="transmembrane region" description="Helical" evidence="1">
    <location>
        <begin position="171"/>
        <end position="193"/>
    </location>
</feature>
<evidence type="ECO:0000313" key="2">
    <source>
        <dbReference type="EMBL" id="MCF1597882.1"/>
    </source>
</evidence>
<evidence type="ECO:0000313" key="3">
    <source>
        <dbReference type="Proteomes" id="UP001139384"/>
    </source>
</evidence>
<keyword evidence="1" id="KW-1133">Transmembrane helix</keyword>
<dbReference type="RefSeq" id="WP_234766300.1">
    <property type="nucleotide sequence ID" value="NZ_JAKEIP010000175.1"/>
</dbReference>
<dbReference type="EMBL" id="JAKEIP010000175">
    <property type="protein sequence ID" value="MCF1597882.1"/>
    <property type="molecule type" value="Genomic_DNA"/>
</dbReference>
<organism evidence="2 3">
    <name type="scientific">Streptomyces muensis</name>
    <dbReference type="NCBI Taxonomy" id="1077944"/>
    <lineage>
        <taxon>Bacteria</taxon>
        <taxon>Bacillati</taxon>
        <taxon>Actinomycetota</taxon>
        <taxon>Actinomycetes</taxon>
        <taxon>Kitasatosporales</taxon>
        <taxon>Streptomycetaceae</taxon>
        <taxon>Streptomyces</taxon>
    </lineage>
</organism>
<reference evidence="2" key="1">
    <citation type="submission" date="2022-01" db="EMBL/GenBank/DDBJ databases">
        <title>Draft Genome Sequences of Seven Type Strains of the Genus Streptomyces.</title>
        <authorList>
            <person name="Aziz S."/>
            <person name="Coretto E."/>
            <person name="Chronakova A."/>
            <person name="Sproer C."/>
            <person name="Huber K."/>
            <person name="Nouioui I."/>
            <person name="Gross H."/>
        </authorList>
    </citation>
    <scope>NUCLEOTIDE SEQUENCE</scope>
    <source>
        <strain evidence="2">DSM 103493</strain>
    </source>
</reference>
<feature type="transmembrane region" description="Helical" evidence="1">
    <location>
        <begin position="200"/>
        <end position="218"/>
    </location>
</feature>
<feature type="transmembrane region" description="Helical" evidence="1">
    <location>
        <begin position="25"/>
        <end position="45"/>
    </location>
</feature>